<comment type="caution">
    <text evidence="1">The sequence shown here is derived from an EMBL/GenBank/DDBJ whole genome shotgun (WGS) entry which is preliminary data.</text>
</comment>
<dbReference type="EMBL" id="LSRX01000635">
    <property type="protein sequence ID" value="OLP92099.1"/>
    <property type="molecule type" value="Genomic_DNA"/>
</dbReference>
<organism evidence="1 2">
    <name type="scientific">Symbiodinium microadriaticum</name>
    <name type="common">Dinoflagellate</name>
    <name type="synonym">Zooxanthella microadriatica</name>
    <dbReference type="NCBI Taxonomy" id="2951"/>
    <lineage>
        <taxon>Eukaryota</taxon>
        <taxon>Sar</taxon>
        <taxon>Alveolata</taxon>
        <taxon>Dinophyceae</taxon>
        <taxon>Suessiales</taxon>
        <taxon>Symbiodiniaceae</taxon>
        <taxon>Symbiodinium</taxon>
    </lineage>
</organism>
<name>A0A1Q9DAF1_SYMMI</name>
<reference evidence="1 2" key="1">
    <citation type="submission" date="2016-02" db="EMBL/GenBank/DDBJ databases">
        <title>Genome analysis of coral dinoflagellate symbionts highlights evolutionary adaptations to a symbiotic lifestyle.</title>
        <authorList>
            <person name="Aranda M."/>
            <person name="Li Y."/>
            <person name="Liew Y.J."/>
            <person name="Baumgarten S."/>
            <person name="Simakov O."/>
            <person name="Wilson M."/>
            <person name="Piel J."/>
            <person name="Ashoor H."/>
            <person name="Bougouffa S."/>
            <person name="Bajic V.B."/>
            <person name="Ryu T."/>
            <person name="Ravasi T."/>
            <person name="Bayer T."/>
            <person name="Micklem G."/>
            <person name="Kim H."/>
            <person name="Bhak J."/>
            <person name="Lajeunesse T.C."/>
            <person name="Voolstra C.R."/>
        </authorList>
    </citation>
    <scope>NUCLEOTIDE SEQUENCE [LARGE SCALE GENOMIC DNA]</scope>
    <source>
        <strain evidence="1 2">CCMP2467</strain>
    </source>
</reference>
<gene>
    <name evidence="1" type="ORF">AK812_SmicGene26124</name>
</gene>
<dbReference type="OrthoDB" id="10650582at2759"/>
<accession>A0A1Q9DAF1</accession>
<sequence length="177" mass="19544">MDNPQLCANSVSRQKHLVIILVSEFRPTKWKRTAIARLRLRLISLCELRVRAVAFLDFAGVGRGLSAICDMLSKDIYSSMLRRRLGPPLLPVVPSRPADFPASLERREHRQSPADCALARSRTSQLLCAFDAASGAASFPVIFAFHGRFAPNVVMLPAFRANLSAVSCSPRRQACPL</sequence>
<dbReference type="AlphaFoldDB" id="A0A1Q9DAF1"/>
<evidence type="ECO:0000313" key="1">
    <source>
        <dbReference type="EMBL" id="OLP92099.1"/>
    </source>
</evidence>
<protein>
    <submittedName>
        <fullName evidence="1">Uncharacterized protein</fullName>
    </submittedName>
</protein>
<keyword evidence="2" id="KW-1185">Reference proteome</keyword>
<evidence type="ECO:0000313" key="2">
    <source>
        <dbReference type="Proteomes" id="UP000186817"/>
    </source>
</evidence>
<dbReference type="Proteomes" id="UP000186817">
    <property type="component" value="Unassembled WGS sequence"/>
</dbReference>
<proteinExistence type="predicted"/>